<comment type="caution">
    <text evidence="3">The sequence shown here is derived from an EMBL/GenBank/DDBJ whole genome shotgun (WGS) entry which is preliminary data.</text>
</comment>
<gene>
    <name evidence="3" type="ORF">PF004_g8804</name>
    <name evidence="2" type="ORF">PF010_g9177</name>
</gene>
<evidence type="ECO:0000313" key="2">
    <source>
        <dbReference type="EMBL" id="KAE9115841.1"/>
    </source>
</evidence>
<proteinExistence type="predicted"/>
<accession>A0A6G0P5R7</accession>
<dbReference type="Proteomes" id="UP000476176">
    <property type="component" value="Unassembled WGS sequence"/>
</dbReference>
<evidence type="ECO:0000313" key="5">
    <source>
        <dbReference type="Proteomes" id="UP000488956"/>
    </source>
</evidence>
<feature type="region of interest" description="Disordered" evidence="1">
    <location>
        <begin position="110"/>
        <end position="160"/>
    </location>
</feature>
<dbReference type="EMBL" id="QXGC01000417">
    <property type="protein sequence ID" value="KAE9236646.1"/>
    <property type="molecule type" value="Genomic_DNA"/>
</dbReference>
<dbReference type="EMBL" id="QXFX01000434">
    <property type="protein sequence ID" value="KAE9115841.1"/>
    <property type="molecule type" value="Genomic_DNA"/>
</dbReference>
<sequence length="464" mass="51355">MNASFRLSSPSTKTPPKSAATLWTTRLVATLWKLAVKRARSLRRQTRNGAAADHVDLMHGDTPLSPTSSLDLDDDASIMREAALSVVASGVVSLADFEAVTGFRLPKTRDHGATAMKDDDASSEAATDTSDDSCSIADSDTAESLVGVEESTHTPVSTPKVKLVPTLPRREATSSTKPTKWVCVGYGRYVKLWHLQTTSQFLNQVKIMKVKRECCLIMMHVDEGLAIMTANITTIMATTATYQASENTLGLHPKLLAPVSPSGDPSAPVATSPTHCIAVDEVQPHLGLKLEAHRQWNASLPLGFLWGVERVEINVTRTDEHKELVFVLEVFLSLPTSRLPVSKPSLNEEHAVVADRPTFRVERGFRDFEELRKSVSACVSTERPCSCRYCLKFVEYIRFSSNQPRGLVKRFASEEKRRRVLQRFINDFVAMGQRRVQKLGKRKCQAQQLVPKVLTAFLLNDAIL</sequence>
<organism evidence="3 4">
    <name type="scientific">Phytophthora fragariae</name>
    <dbReference type="NCBI Taxonomy" id="53985"/>
    <lineage>
        <taxon>Eukaryota</taxon>
        <taxon>Sar</taxon>
        <taxon>Stramenopiles</taxon>
        <taxon>Oomycota</taxon>
        <taxon>Peronosporomycetes</taxon>
        <taxon>Peronosporales</taxon>
        <taxon>Peronosporaceae</taxon>
        <taxon>Phytophthora</taxon>
    </lineage>
</organism>
<evidence type="ECO:0000313" key="3">
    <source>
        <dbReference type="EMBL" id="KAE9236646.1"/>
    </source>
</evidence>
<reference evidence="4 5" key="1">
    <citation type="submission" date="2018-09" db="EMBL/GenBank/DDBJ databases">
        <title>Genomic investigation of the strawberry pathogen Phytophthora fragariae indicates pathogenicity is determined by transcriptional variation in three key races.</title>
        <authorList>
            <person name="Adams T.M."/>
            <person name="Armitage A.D."/>
            <person name="Sobczyk M.K."/>
            <person name="Bates H.J."/>
            <person name="Dunwell J.M."/>
            <person name="Nellist C.F."/>
            <person name="Harrison R.J."/>
        </authorList>
    </citation>
    <scope>NUCLEOTIDE SEQUENCE [LARGE SCALE GENOMIC DNA]</scope>
    <source>
        <strain evidence="3 4">BC-23</strain>
        <strain evidence="2 5">ONT-3</strain>
    </source>
</reference>
<evidence type="ECO:0000313" key="4">
    <source>
        <dbReference type="Proteomes" id="UP000476176"/>
    </source>
</evidence>
<evidence type="ECO:0000256" key="1">
    <source>
        <dbReference type="SAM" id="MobiDB-lite"/>
    </source>
</evidence>
<feature type="compositionally biased region" description="Basic and acidic residues" evidence="1">
    <location>
        <begin position="110"/>
        <end position="120"/>
    </location>
</feature>
<dbReference type="Proteomes" id="UP000488956">
    <property type="component" value="Unassembled WGS sequence"/>
</dbReference>
<protein>
    <recommendedName>
        <fullName evidence="6">PX domain-containing protein</fullName>
    </recommendedName>
</protein>
<name>A0A6G0P5R7_9STRA</name>
<dbReference type="AlphaFoldDB" id="A0A6G0P5R7"/>
<feature type="compositionally biased region" description="Low complexity" evidence="1">
    <location>
        <begin position="123"/>
        <end position="139"/>
    </location>
</feature>
<evidence type="ECO:0008006" key="6">
    <source>
        <dbReference type="Google" id="ProtNLM"/>
    </source>
</evidence>